<evidence type="ECO:0000256" key="2">
    <source>
        <dbReference type="SAM" id="MobiDB-lite"/>
    </source>
</evidence>
<feature type="domain" description="S1 motif" evidence="3">
    <location>
        <begin position="20"/>
        <end position="98"/>
    </location>
</feature>
<evidence type="ECO:0000313" key="5">
    <source>
        <dbReference type="Proteomes" id="UP000033934"/>
    </source>
</evidence>
<accession>A0A0G0LAY9</accession>
<dbReference type="CDD" id="cd04465">
    <property type="entry name" value="S1_RPS1_repeat_ec2_hs2"/>
    <property type="match status" value="1"/>
</dbReference>
<dbReference type="EMBL" id="LBVO01000039">
    <property type="protein sequence ID" value="KKQ88147.1"/>
    <property type="molecule type" value="Genomic_DNA"/>
</dbReference>
<evidence type="ECO:0000256" key="1">
    <source>
        <dbReference type="ARBA" id="ARBA00025604"/>
    </source>
</evidence>
<protein>
    <submittedName>
        <fullName evidence="4">RNA binding S1 domain protein</fullName>
    </submittedName>
</protein>
<reference evidence="4 5" key="1">
    <citation type="journal article" date="2015" name="Nature">
        <title>rRNA introns, odd ribosomes, and small enigmatic genomes across a large radiation of phyla.</title>
        <authorList>
            <person name="Brown C.T."/>
            <person name="Hug L.A."/>
            <person name="Thomas B.C."/>
            <person name="Sharon I."/>
            <person name="Castelle C.J."/>
            <person name="Singh A."/>
            <person name="Wilkins M.J."/>
            <person name="Williams K.H."/>
            <person name="Banfield J.F."/>
        </authorList>
    </citation>
    <scope>NUCLEOTIDE SEQUENCE [LARGE SCALE GENOMIC DNA]</scope>
</reference>
<proteinExistence type="predicted"/>
<feature type="domain" description="S1 motif" evidence="3">
    <location>
        <begin position="115"/>
        <end position="185"/>
    </location>
</feature>
<gene>
    <name evidence="4" type="ORF">UT11_C0039G0001</name>
</gene>
<evidence type="ECO:0000313" key="4">
    <source>
        <dbReference type="EMBL" id="KKQ88147.1"/>
    </source>
</evidence>
<dbReference type="SMART" id="SM00316">
    <property type="entry name" value="S1"/>
    <property type="match status" value="3"/>
</dbReference>
<feature type="region of interest" description="Disordered" evidence="2">
    <location>
        <begin position="291"/>
        <end position="326"/>
    </location>
</feature>
<feature type="compositionally biased region" description="Basic and acidic residues" evidence="2">
    <location>
        <begin position="309"/>
        <end position="326"/>
    </location>
</feature>
<dbReference type="PANTHER" id="PTHR47559">
    <property type="entry name" value="OS03G0844900 PROTEIN"/>
    <property type="match status" value="1"/>
</dbReference>
<evidence type="ECO:0000259" key="3">
    <source>
        <dbReference type="PROSITE" id="PS50126"/>
    </source>
</evidence>
<dbReference type="InterPro" id="IPR003029">
    <property type="entry name" value="S1_domain"/>
</dbReference>
<name>A0A0G0LAY9_9BACT</name>
<dbReference type="PATRIC" id="fig|1618334.3.peg.571"/>
<dbReference type="AlphaFoldDB" id="A0A0G0LAY9"/>
<dbReference type="InterPro" id="IPR052757">
    <property type="entry name" value="Ribosomal_protein_S1"/>
</dbReference>
<dbReference type="FunFam" id="2.40.50.140:FF:000103">
    <property type="entry name" value="protein RRP5 homolog"/>
    <property type="match status" value="2"/>
</dbReference>
<dbReference type="Proteomes" id="UP000033934">
    <property type="component" value="Unassembled WGS sequence"/>
</dbReference>
<dbReference type="PANTHER" id="PTHR47559:SF1">
    <property type="entry name" value="OS03G0844900 PROTEIN"/>
    <property type="match status" value="1"/>
</dbReference>
<feature type="non-terminal residue" evidence="4">
    <location>
        <position position="1"/>
    </location>
</feature>
<organism evidence="4 5">
    <name type="scientific">Berkelbacteria bacterium GW2011_GWA2_38_9</name>
    <dbReference type="NCBI Taxonomy" id="1618334"/>
    <lineage>
        <taxon>Bacteria</taxon>
        <taxon>Candidatus Berkelbacteria</taxon>
    </lineage>
</organism>
<dbReference type="SUPFAM" id="SSF50249">
    <property type="entry name" value="Nucleic acid-binding proteins"/>
    <property type="match status" value="3"/>
</dbReference>
<dbReference type="Pfam" id="PF00575">
    <property type="entry name" value="S1"/>
    <property type="match status" value="3"/>
</dbReference>
<comment type="function">
    <text evidence="1">Binds mRNA; thus facilitating recognition of the initiation point. It is needed to translate mRNA with a short Shine-Dalgarno (SD) purine-rich sequence.</text>
</comment>
<comment type="caution">
    <text evidence="4">The sequence shown here is derived from an EMBL/GenBank/DDBJ whole genome shotgun (WGS) entry which is preliminary data.</text>
</comment>
<sequence>LRRADQERLNDDLKAKFQEGKTVDVIVKEANKGGLLIDIGDYQGFLPVSQLASRHYPKVDGGDPDKIFSRLKDLMGETLEVKIINFDSNAKKLIFSEKAAGDREQEEKLSQIKEGETVEGTVTGIVDFGIFVKIGEGKSEIEGLVHISEIAWGRVTNLTELYKVGDKIKVLIVSTDENRVSLSVKRLQNDPWRTAAKKYKISDTMNGEVTKITDYGLFVRIDNEIDGLVHLSEMMAEKAEKIEDISEKFEIGKKYNFRIISFDPDAHRLGLSLKSEDDDSKDKKKIAITEDKKEKKVSKTVAKTKTTVKKKEVSTEKTKPKTEEVL</sequence>
<dbReference type="CDD" id="cd00164">
    <property type="entry name" value="S1_like"/>
    <property type="match status" value="1"/>
</dbReference>
<dbReference type="InterPro" id="IPR012340">
    <property type="entry name" value="NA-bd_OB-fold"/>
</dbReference>
<dbReference type="PROSITE" id="PS50126">
    <property type="entry name" value="S1"/>
    <property type="match status" value="3"/>
</dbReference>
<dbReference type="Gene3D" id="2.40.50.140">
    <property type="entry name" value="Nucleic acid-binding proteins"/>
    <property type="match status" value="3"/>
</dbReference>
<dbReference type="GO" id="GO:0003676">
    <property type="term" value="F:nucleic acid binding"/>
    <property type="evidence" value="ECO:0007669"/>
    <property type="project" value="InterPro"/>
</dbReference>
<feature type="domain" description="S1 motif" evidence="3">
    <location>
        <begin position="202"/>
        <end position="274"/>
    </location>
</feature>